<protein>
    <recommendedName>
        <fullName evidence="3">Flavodoxin-like fold domain-containing protein</fullName>
    </recommendedName>
</protein>
<keyword evidence="2" id="KW-0560">Oxidoreductase</keyword>
<dbReference type="EMBL" id="JAODUP010000046">
    <property type="protein sequence ID" value="KAK2165717.1"/>
    <property type="molecule type" value="Genomic_DNA"/>
</dbReference>
<keyword evidence="5" id="KW-1185">Reference proteome</keyword>
<dbReference type="PANTHER" id="PTHR10204:SF34">
    <property type="entry name" value="NAD(P)H DEHYDROGENASE [QUINONE] 1 ISOFORM 1"/>
    <property type="match status" value="1"/>
</dbReference>
<evidence type="ECO:0000259" key="3">
    <source>
        <dbReference type="Pfam" id="PF02525"/>
    </source>
</evidence>
<name>A0AAD9K6R2_9ANNE</name>
<dbReference type="Proteomes" id="UP001208570">
    <property type="component" value="Unassembled WGS sequence"/>
</dbReference>
<dbReference type="InterPro" id="IPR051545">
    <property type="entry name" value="NAD(P)H_dehydrogenase_qn"/>
</dbReference>
<organism evidence="4 5">
    <name type="scientific">Paralvinella palmiformis</name>
    <dbReference type="NCBI Taxonomy" id="53620"/>
    <lineage>
        <taxon>Eukaryota</taxon>
        <taxon>Metazoa</taxon>
        <taxon>Spiralia</taxon>
        <taxon>Lophotrochozoa</taxon>
        <taxon>Annelida</taxon>
        <taxon>Polychaeta</taxon>
        <taxon>Sedentaria</taxon>
        <taxon>Canalipalpata</taxon>
        <taxon>Terebellida</taxon>
        <taxon>Terebelliformia</taxon>
        <taxon>Alvinellidae</taxon>
        <taxon>Paralvinella</taxon>
    </lineage>
</organism>
<evidence type="ECO:0000256" key="1">
    <source>
        <dbReference type="ARBA" id="ARBA00006252"/>
    </source>
</evidence>
<dbReference type="InterPro" id="IPR029039">
    <property type="entry name" value="Flavoprotein-like_sf"/>
</dbReference>
<gene>
    <name evidence="4" type="ORF">LSH36_46g07042</name>
</gene>
<dbReference type="GO" id="GO:0003955">
    <property type="term" value="F:NAD(P)H dehydrogenase (quinone) activity"/>
    <property type="evidence" value="ECO:0007669"/>
    <property type="project" value="TreeGrafter"/>
</dbReference>
<dbReference type="Gene3D" id="3.40.50.360">
    <property type="match status" value="1"/>
</dbReference>
<evidence type="ECO:0000256" key="2">
    <source>
        <dbReference type="ARBA" id="ARBA00023002"/>
    </source>
</evidence>
<sequence>MVRTVLIVHAHGSETSFNSALKRVAVETLTGCGHDVIVSDLYAMNFDPVFGREDVKETTETTAHNSLSENGRVAWIKDDVADDVKTEQDKIRRADLIIFQFPLYWMGLPAILKGWFDRTFTEPFAFTDKEFYDNGKLKGKRAMFSITTGAPKDSFTTYGPHGDINILLWPLQSGILRFVGLEVLAPFISYSPQFIPHEGRAKILKQWADRMVNVFRERPLRFLPISKFSSKDPENPINGMELTAESIRELQEDDEHGLTIGHHLGRRLPLNSMTRNS</sequence>
<evidence type="ECO:0000313" key="4">
    <source>
        <dbReference type="EMBL" id="KAK2165717.1"/>
    </source>
</evidence>
<dbReference type="GO" id="GO:0005829">
    <property type="term" value="C:cytosol"/>
    <property type="evidence" value="ECO:0007669"/>
    <property type="project" value="TreeGrafter"/>
</dbReference>
<dbReference type="InterPro" id="IPR003680">
    <property type="entry name" value="Flavodoxin_fold"/>
</dbReference>
<dbReference type="PANTHER" id="PTHR10204">
    <property type="entry name" value="NAD P H OXIDOREDUCTASE-RELATED"/>
    <property type="match status" value="1"/>
</dbReference>
<reference evidence="4" key="1">
    <citation type="journal article" date="2023" name="Mol. Biol. Evol.">
        <title>Third-Generation Sequencing Reveals the Adaptive Role of the Epigenome in Three Deep-Sea Polychaetes.</title>
        <authorList>
            <person name="Perez M."/>
            <person name="Aroh O."/>
            <person name="Sun Y."/>
            <person name="Lan Y."/>
            <person name="Juniper S.K."/>
            <person name="Young C.R."/>
            <person name="Angers B."/>
            <person name="Qian P.Y."/>
        </authorList>
    </citation>
    <scope>NUCLEOTIDE SEQUENCE</scope>
    <source>
        <strain evidence="4">P08H-3</strain>
    </source>
</reference>
<dbReference type="AlphaFoldDB" id="A0AAD9K6R2"/>
<comment type="caution">
    <text evidence="4">The sequence shown here is derived from an EMBL/GenBank/DDBJ whole genome shotgun (WGS) entry which is preliminary data.</text>
</comment>
<proteinExistence type="inferred from homology"/>
<accession>A0AAD9K6R2</accession>
<dbReference type="SUPFAM" id="SSF52218">
    <property type="entry name" value="Flavoproteins"/>
    <property type="match status" value="1"/>
</dbReference>
<evidence type="ECO:0000313" key="5">
    <source>
        <dbReference type="Proteomes" id="UP001208570"/>
    </source>
</evidence>
<comment type="similarity">
    <text evidence="1">Belongs to the NAD(P)H dehydrogenase (quinone) family.</text>
</comment>
<dbReference type="Pfam" id="PF02525">
    <property type="entry name" value="Flavodoxin_2"/>
    <property type="match status" value="1"/>
</dbReference>
<feature type="domain" description="Flavodoxin-like fold" evidence="3">
    <location>
        <begin position="4"/>
        <end position="209"/>
    </location>
</feature>